<dbReference type="SUPFAM" id="SSF52540">
    <property type="entry name" value="P-loop containing nucleoside triphosphate hydrolases"/>
    <property type="match status" value="1"/>
</dbReference>
<reference evidence="1 2" key="1">
    <citation type="submission" date="2017-09" db="EMBL/GenBank/DDBJ databases">
        <title>Reassesment of A. cryaerophilus.</title>
        <authorList>
            <person name="Perez-Cataluna A."/>
            <person name="Collado L."/>
            <person name="Salgado O."/>
            <person name="Lefinanco V."/>
            <person name="Figueras M.J."/>
        </authorList>
    </citation>
    <scope>NUCLEOTIDE SEQUENCE [LARGE SCALE GENOMIC DNA]</scope>
    <source>
        <strain evidence="1 2">LMG 10210</strain>
    </source>
</reference>
<sequence>MSSNVDKVRFSRAGDDFHLLWTVRRSLQLINPKSDLIGVAIEGISPEEEVNNKEGLLSIDTAEYYRSEDINEARKIKYFQLKYSTLDSEKEWTAATISPRHKGKAKGTINSFAKNFKEKIDKYGLDFVLSKYEYYFVTNRPVDINIKKLINLNKQNKSENENKEITKIYQRFFEDSELTKVEFHAFLSIFDFLDTQDSRYHQRQKLNQEINEFIPNFDTDISIKLKELVGSRIMPEYEIDPVIRKETIYHAFGITKLEDILPAQPSFNILEKYINREQENDISMQILQSKYPVVIHASGGVGKSSFAQNLPNLMPKNSKYVIFDGFANGAYRSPKDQRHLHKNGLIQIINEFAIQGLCLPLLPRNAADDDLLKAFYNRLEQIIFEVKNKDKNSIVLIVLDAADNTQTAASEFGVKSSFSNDLLQIPLPHGCKIVALSRTERLNILNLKENVPKIELNSMTFGETKKYLQSKFQNILDKDIESFNKFTFGNPRVQSYLLDSGRSLDEIIKLLGHKGLSCEDLIESQIEQHLNNLQEQHVYKKDEIDLLCESLAILPPMVPMDILAKASNIDKSLIVSFSADLGLALFVKEENDSIQFRDEPVETWFKKRFKATKETYELLSTRLFDLKDSNPYVAITIPRLLYGAKRYDDLYNNAYSNKLDITDPIQQQTIIVENITYSIKIASQQKDFLNLNKLLLELSKVLSIKDRSLEFIFNNADLIATLAGTEFINDFLYRERQVDKVGILYASSALMLSMNPIYHSEARMFLRLTQEFLKEWVNYSDNKRHEHRIEDRDRANITLAYLYTEGLKEAVYELNRWLHNSVKFESMKIVVEHLIVHQQKDLIEELLNYTSSKNINMMLAIIIQLHHYNLPVSKEITIIALRTLLKLNNKADNTLILTVIELALKNNLNKKSILKLLTKHLPKGEIHKISYNYEDRGRLFLFYHIIYKLLKDETLELKDFINKDSEESKQYFLKALFPIYKLYGEIVTQRKKLSKEEYIEEIKQYLSKSSVDEWRFENNYNLRDIPYIISYITTDILLLIDAIEHYDIVLEYLKKRKNYVPHHVFINIAQKILYKDKYIALKFIQEAYNSTISIKITSQDSNILIELAKAVLPISKDEAQAYFELALESNLNLGDDARTRLNLLCDITNKLDKMDNCPKLAYEFLRISELVYHFDGHKFQWDIIIDAIYNIDIYSSLAIASRLKDRNIVDFYETLTEILNKLLQDNYISPQTFTSMIILTQNYGYGFHKSIKLLSKKDIDNDLFISLLSKLIKTMLLENNEIDSYYIKKIQHILEEKNIKNKDIDFYLEHNKEDSYSSSFEKDDDVIDWDNIFKQFDCLTSKNIQEAYDYFRENTKYVDHAYFFEEMRKRIDFDNRKQNLDSFVNCDYDIKTIIDQIAEYYKNWNDSVAIKKYIPKLIENIFLNQSKAILNSYWLGESLNIAVKLTKKSRTDLILILLEKGLENIQSYSYEAILRLVNEFKNLITSEETKELLTFGIRQFQDDLEDDSSDGIWQDNLTPPSNINDTLGAFIYIALGSTKGEDRWRAMYTVRMLCEFEEKDILNSILKQLENYDVSFINKHFKFYDLHAKLYLFISLARVALDNSKILKTYSNIFKYYAVDWPPHSLIRKYCVDIALSIEQQFPSTYIIEDLEQIKQKIISKFPKQIITREERYSKKRVKTKIKRDKHLHFGIDWEPYWFEDLANTFNLSISDVSQIVENLILDDWGYDEKFEHWDYDLRAKYKIFEDDMKTNIWKSDYPKQDRLSFYVIYHAMFCVAGKLFDNHPIFYDEEYKYNLWEDFLSRHTLTRKDNKWVSDRKDFFPTDLYRDYKELLKDNNWQFSVTHNDFDKVLRFKEDNFQYLPIYGSWEYSSEEISIQSVFVSETNSHSLLRALQTVENPRDFYLAPDQDRRIVQKDQFEMFGVIEDYDSLELKLDQFDPLAKICYPGLKPAEYIIEKFKLQSDGENRIWKNAQMDVFISELWSDYTGRRLQVNYDYLLHMLTVMEKDLLINVEIEREKKSYHRTYDPDKVYYSPYFKLYLFKKDGTVHELYKNYKIR</sequence>
<gene>
    <name evidence="1" type="ORF">CJ673_10195</name>
</gene>
<dbReference type="EMBL" id="NXGE01000009">
    <property type="protein sequence ID" value="PRM92603.1"/>
    <property type="molecule type" value="Genomic_DNA"/>
</dbReference>
<dbReference type="InterPro" id="IPR027417">
    <property type="entry name" value="P-loop_NTPase"/>
</dbReference>
<evidence type="ECO:0000313" key="2">
    <source>
        <dbReference type="Proteomes" id="UP000238281"/>
    </source>
</evidence>
<evidence type="ECO:0000313" key="1">
    <source>
        <dbReference type="EMBL" id="PRM92603.1"/>
    </source>
</evidence>
<proteinExistence type="predicted"/>
<organism evidence="1 2">
    <name type="scientific">Aliarcobacter cryaerophilus</name>
    <dbReference type="NCBI Taxonomy" id="28198"/>
    <lineage>
        <taxon>Bacteria</taxon>
        <taxon>Pseudomonadati</taxon>
        <taxon>Campylobacterota</taxon>
        <taxon>Epsilonproteobacteria</taxon>
        <taxon>Campylobacterales</taxon>
        <taxon>Arcobacteraceae</taxon>
        <taxon>Aliarcobacter</taxon>
    </lineage>
</organism>
<evidence type="ECO:0008006" key="3">
    <source>
        <dbReference type="Google" id="ProtNLM"/>
    </source>
</evidence>
<comment type="caution">
    <text evidence="1">The sequence shown here is derived from an EMBL/GenBank/DDBJ whole genome shotgun (WGS) entry which is preliminary data.</text>
</comment>
<dbReference type="Proteomes" id="UP000238281">
    <property type="component" value="Unassembled WGS sequence"/>
</dbReference>
<name>A0A2S9T175_9BACT</name>
<protein>
    <recommendedName>
        <fullName evidence="3">ATP-binding protein</fullName>
    </recommendedName>
</protein>
<dbReference type="RefSeq" id="WP_105916069.1">
    <property type="nucleotide sequence ID" value="NZ_NXGE01000009.1"/>
</dbReference>
<accession>A0A2S9T175</accession>